<dbReference type="PANTHER" id="PTHR42988">
    <property type="entry name" value="PHOSPHOHYDROLASE"/>
    <property type="match status" value="1"/>
</dbReference>
<dbReference type="CDD" id="cd00838">
    <property type="entry name" value="MPP_superfamily"/>
    <property type="match status" value="1"/>
</dbReference>
<dbReference type="EMBL" id="CP036532">
    <property type="protein sequence ID" value="QBK31607.1"/>
    <property type="molecule type" value="Genomic_DNA"/>
</dbReference>
<dbReference type="InterPro" id="IPR029052">
    <property type="entry name" value="Metallo-depent_PP-like"/>
</dbReference>
<dbReference type="RefSeq" id="WP_131617267.1">
    <property type="nucleotide sequence ID" value="NZ_CP036532.1"/>
</dbReference>
<evidence type="ECO:0000313" key="6">
    <source>
        <dbReference type="EMBL" id="QBK31607.1"/>
    </source>
</evidence>
<name>A0A4P6V2C1_9HYPH</name>
<dbReference type="InterPro" id="IPR050884">
    <property type="entry name" value="CNP_phosphodiesterase-III"/>
</dbReference>
<proteinExistence type="inferred from homology"/>
<keyword evidence="2" id="KW-0378">Hydrolase</keyword>
<dbReference type="KEGG" id="rpod:E0E05_13925"/>
<gene>
    <name evidence="6" type="ORF">E0E05_13925</name>
</gene>
<evidence type="ECO:0000256" key="3">
    <source>
        <dbReference type="ARBA" id="ARBA00023004"/>
    </source>
</evidence>
<dbReference type="SUPFAM" id="SSF56300">
    <property type="entry name" value="Metallo-dependent phosphatases"/>
    <property type="match status" value="1"/>
</dbReference>
<dbReference type="Pfam" id="PF00149">
    <property type="entry name" value="Metallophos"/>
    <property type="match status" value="1"/>
</dbReference>
<keyword evidence="7" id="KW-1185">Reference proteome</keyword>
<dbReference type="OrthoDB" id="9794568at2"/>
<feature type="domain" description="Calcineurin-like phosphoesterase" evidence="5">
    <location>
        <begin position="5"/>
        <end position="228"/>
    </location>
</feature>
<evidence type="ECO:0000256" key="4">
    <source>
        <dbReference type="ARBA" id="ARBA00025742"/>
    </source>
</evidence>
<evidence type="ECO:0000259" key="5">
    <source>
        <dbReference type="Pfam" id="PF00149"/>
    </source>
</evidence>
<protein>
    <submittedName>
        <fullName evidence="6">Metallophosphoesterase</fullName>
    </submittedName>
</protein>
<keyword evidence="1" id="KW-0479">Metal-binding</keyword>
<dbReference type="PANTHER" id="PTHR42988:SF2">
    <property type="entry name" value="CYCLIC NUCLEOTIDE PHOSPHODIESTERASE CBUA0032-RELATED"/>
    <property type="match status" value="1"/>
</dbReference>
<evidence type="ECO:0000313" key="7">
    <source>
        <dbReference type="Proteomes" id="UP000293719"/>
    </source>
</evidence>
<evidence type="ECO:0000256" key="1">
    <source>
        <dbReference type="ARBA" id="ARBA00022723"/>
    </source>
</evidence>
<evidence type="ECO:0000256" key="2">
    <source>
        <dbReference type="ARBA" id="ARBA00022801"/>
    </source>
</evidence>
<keyword evidence="3" id="KW-0408">Iron</keyword>
<dbReference type="GeneID" id="90768401"/>
<dbReference type="AlphaFoldDB" id="A0A4P6V2C1"/>
<dbReference type="GO" id="GO:0046872">
    <property type="term" value="F:metal ion binding"/>
    <property type="evidence" value="ECO:0007669"/>
    <property type="project" value="UniProtKB-KW"/>
</dbReference>
<accession>A0A4P6V2C1</accession>
<sequence>MSYVLAHLSDIHLGPLPAVTTRQLLSKRLTGYINWHRSRAASMAGTALARITSAVAASGADHVAVTGDLTNLALEAEIRAAAIWLEELGDPHDVSVVPGNHDAYVQGALDKAFEAWSPWMAGDDGHAPKRNEAFPYVRRRGPLAIIGLSSAVATPLFVAAGRIEGEQARNLATVLAETGEQGLFRVVLIHHPPVRGATLPRKRLYGIKLFQNAVARHGAELVLHGHTHLAQRHWIGGPAGTRVPVIGVPAAGQGVGGSKPAGAYNLFEIESDGGKWRCHMREWSATTETGPLRLSDERTLWP</sequence>
<dbReference type="GO" id="GO:0016787">
    <property type="term" value="F:hydrolase activity"/>
    <property type="evidence" value="ECO:0007669"/>
    <property type="project" value="UniProtKB-KW"/>
</dbReference>
<comment type="similarity">
    <text evidence="4">Belongs to the cyclic nucleotide phosphodiesterase class-III family.</text>
</comment>
<reference evidence="6 7" key="1">
    <citation type="journal article" date="2017" name="Int. J. Syst. Evol. Microbiol.">
        <title>Roseitalea porphyridii gen. nov., sp. nov., isolated from a red alga, and reclassification of Hoeflea suaedae Chung et al. 2013 as Pseudohoeflea suaedae gen. nov., comb. nov.</title>
        <authorList>
            <person name="Hyeon J.W."/>
            <person name="Jeong S.E."/>
            <person name="Baek K."/>
            <person name="Jeon C.O."/>
        </authorList>
    </citation>
    <scope>NUCLEOTIDE SEQUENCE [LARGE SCALE GENOMIC DNA]</scope>
    <source>
        <strain evidence="6 7">MA7-20</strain>
    </source>
</reference>
<dbReference type="Proteomes" id="UP000293719">
    <property type="component" value="Chromosome"/>
</dbReference>
<dbReference type="InterPro" id="IPR004843">
    <property type="entry name" value="Calcineurin-like_PHP"/>
</dbReference>
<dbReference type="Gene3D" id="3.60.21.10">
    <property type="match status" value="1"/>
</dbReference>
<organism evidence="6 7">
    <name type="scientific">Roseitalea porphyridii</name>
    <dbReference type="NCBI Taxonomy" id="1852022"/>
    <lineage>
        <taxon>Bacteria</taxon>
        <taxon>Pseudomonadati</taxon>
        <taxon>Pseudomonadota</taxon>
        <taxon>Alphaproteobacteria</taxon>
        <taxon>Hyphomicrobiales</taxon>
        <taxon>Ahrensiaceae</taxon>
        <taxon>Roseitalea</taxon>
    </lineage>
</organism>